<dbReference type="EMBL" id="JABSTU010000004">
    <property type="protein sequence ID" value="KAH8032759.1"/>
    <property type="molecule type" value="Genomic_DNA"/>
</dbReference>
<organism evidence="1 2">
    <name type="scientific">Rhipicephalus microplus</name>
    <name type="common">Cattle tick</name>
    <name type="synonym">Boophilus microplus</name>
    <dbReference type="NCBI Taxonomy" id="6941"/>
    <lineage>
        <taxon>Eukaryota</taxon>
        <taxon>Metazoa</taxon>
        <taxon>Ecdysozoa</taxon>
        <taxon>Arthropoda</taxon>
        <taxon>Chelicerata</taxon>
        <taxon>Arachnida</taxon>
        <taxon>Acari</taxon>
        <taxon>Parasitiformes</taxon>
        <taxon>Ixodida</taxon>
        <taxon>Ixodoidea</taxon>
        <taxon>Ixodidae</taxon>
        <taxon>Rhipicephalinae</taxon>
        <taxon>Rhipicephalus</taxon>
        <taxon>Boophilus</taxon>
    </lineage>
</organism>
<evidence type="ECO:0000313" key="1">
    <source>
        <dbReference type="EMBL" id="KAH8032759.1"/>
    </source>
</evidence>
<proteinExistence type="predicted"/>
<dbReference type="Proteomes" id="UP000821866">
    <property type="component" value="Chromosome 2"/>
</dbReference>
<name>A0A9J6EEL5_RHIMP</name>
<sequence length="246" mass="26994">MEASAENLRASPRSLLWAAIERVSERARPPSSEVPGFSEEETKNNQCCAEHLLDFHELQPATSPGRCSPILGAPTMTSASAIIADMVAAAQLKQCPLHLMFTTRCGRFFRNGENFECVVGSDGRLSARVNASPRYIYMRLQGMKSNHRYFVSINVELCGGDTSDRDNDVAGYVVPEPNLLDGLGWTNSTLFLDVTVLLEKYPLVSAVLRVMTGIEQSIQLNNDALGVLEPYAILWAKLLTAWASLA</sequence>
<keyword evidence="2" id="KW-1185">Reference proteome</keyword>
<accession>A0A9J6EEL5</accession>
<protein>
    <submittedName>
        <fullName evidence="1">Uncharacterized protein</fullName>
    </submittedName>
</protein>
<reference evidence="1" key="2">
    <citation type="submission" date="2021-09" db="EMBL/GenBank/DDBJ databases">
        <authorList>
            <person name="Jia N."/>
            <person name="Wang J."/>
            <person name="Shi W."/>
            <person name="Du L."/>
            <person name="Sun Y."/>
            <person name="Zhan W."/>
            <person name="Jiang J."/>
            <person name="Wang Q."/>
            <person name="Zhang B."/>
            <person name="Ji P."/>
            <person name="Sakyi L.B."/>
            <person name="Cui X."/>
            <person name="Yuan T."/>
            <person name="Jiang B."/>
            <person name="Yang W."/>
            <person name="Lam T.T.-Y."/>
            <person name="Chang Q."/>
            <person name="Ding S."/>
            <person name="Wang X."/>
            <person name="Zhu J."/>
            <person name="Ruan X."/>
            <person name="Zhao L."/>
            <person name="Wei J."/>
            <person name="Que T."/>
            <person name="Du C."/>
            <person name="Cheng J."/>
            <person name="Dai P."/>
            <person name="Han X."/>
            <person name="Huang E."/>
            <person name="Gao Y."/>
            <person name="Liu J."/>
            <person name="Shao H."/>
            <person name="Ye R."/>
            <person name="Li L."/>
            <person name="Wei W."/>
            <person name="Wang X."/>
            <person name="Wang C."/>
            <person name="Huo Q."/>
            <person name="Li W."/>
            <person name="Guo W."/>
            <person name="Chen H."/>
            <person name="Chen S."/>
            <person name="Zhou L."/>
            <person name="Zhou L."/>
            <person name="Ni X."/>
            <person name="Tian J."/>
            <person name="Zhou Y."/>
            <person name="Sheng Y."/>
            <person name="Liu T."/>
            <person name="Pan Y."/>
            <person name="Xia L."/>
            <person name="Li J."/>
            <person name="Zhao F."/>
            <person name="Cao W."/>
        </authorList>
    </citation>
    <scope>NUCLEOTIDE SEQUENCE</scope>
    <source>
        <strain evidence="1">Rmic-2018</strain>
        <tissue evidence="1">Larvae</tissue>
    </source>
</reference>
<dbReference type="AlphaFoldDB" id="A0A9J6EEL5"/>
<dbReference type="VEuPathDB" id="VectorBase:LOC119162321"/>
<gene>
    <name evidence="1" type="ORF">HPB51_001629</name>
</gene>
<comment type="caution">
    <text evidence="1">The sequence shown here is derived from an EMBL/GenBank/DDBJ whole genome shotgun (WGS) entry which is preliminary data.</text>
</comment>
<evidence type="ECO:0000313" key="2">
    <source>
        <dbReference type="Proteomes" id="UP000821866"/>
    </source>
</evidence>
<reference evidence="1" key="1">
    <citation type="journal article" date="2020" name="Cell">
        <title>Large-Scale Comparative Analyses of Tick Genomes Elucidate Their Genetic Diversity and Vector Capacities.</title>
        <authorList>
            <consortium name="Tick Genome and Microbiome Consortium (TIGMIC)"/>
            <person name="Jia N."/>
            <person name="Wang J."/>
            <person name="Shi W."/>
            <person name="Du L."/>
            <person name="Sun Y."/>
            <person name="Zhan W."/>
            <person name="Jiang J.F."/>
            <person name="Wang Q."/>
            <person name="Zhang B."/>
            <person name="Ji P."/>
            <person name="Bell-Sakyi L."/>
            <person name="Cui X.M."/>
            <person name="Yuan T.T."/>
            <person name="Jiang B.G."/>
            <person name="Yang W.F."/>
            <person name="Lam T.T."/>
            <person name="Chang Q.C."/>
            <person name="Ding S.J."/>
            <person name="Wang X.J."/>
            <person name="Zhu J.G."/>
            <person name="Ruan X.D."/>
            <person name="Zhao L."/>
            <person name="Wei J.T."/>
            <person name="Ye R.Z."/>
            <person name="Que T.C."/>
            <person name="Du C.H."/>
            <person name="Zhou Y.H."/>
            <person name="Cheng J.X."/>
            <person name="Dai P.F."/>
            <person name="Guo W.B."/>
            <person name="Han X.H."/>
            <person name="Huang E.J."/>
            <person name="Li L.F."/>
            <person name="Wei W."/>
            <person name="Gao Y.C."/>
            <person name="Liu J.Z."/>
            <person name="Shao H.Z."/>
            <person name="Wang X."/>
            <person name="Wang C.C."/>
            <person name="Yang T.C."/>
            <person name="Huo Q.B."/>
            <person name="Li W."/>
            <person name="Chen H.Y."/>
            <person name="Chen S.E."/>
            <person name="Zhou L.G."/>
            <person name="Ni X.B."/>
            <person name="Tian J.H."/>
            <person name="Sheng Y."/>
            <person name="Liu T."/>
            <person name="Pan Y.S."/>
            <person name="Xia L.Y."/>
            <person name="Li J."/>
            <person name="Zhao F."/>
            <person name="Cao W.C."/>
        </authorList>
    </citation>
    <scope>NUCLEOTIDE SEQUENCE</scope>
    <source>
        <strain evidence="1">Rmic-2018</strain>
    </source>
</reference>